<dbReference type="Proteomes" id="UP001060215">
    <property type="component" value="Chromosome 2"/>
</dbReference>
<keyword evidence="2" id="KW-1185">Reference proteome</keyword>
<reference evidence="1 2" key="1">
    <citation type="journal article" date="2022" name="Plant J.">
        <title>Chromosome-level genome of Camellia lanceoleosa provides a valuable resource for understanding genome evolution and self-incompatibility.</title>
        <authorList>
            <person name="Gong W."/>
            <person name="Xiao S."/>
            <person name="Wang L."/>
            <person name="Liao Z."/>
            <person name="Chang Y."/>
            <person name="Mo W."/>
            <person name="Hu G."/>
            <person name="Li W."/>
            <person name="Zhao G."/>
            <person name="Zhu H."/>
            <person name="Hu X."/>
            <person name="Ji K."/>
            <person name="Xiang X."/>
            <person name="Song Q."/>
            <person name="Yuan D."/>
            <person name="Jin S."/>
            <person name="Zhang L."/>
        </authorList>
    </citation>
    <scope>NUCLEOTIDE SEQUENCE [LARGE SCALE GENOMIC DNA]</scope>
    <source>
        <strain evidence="1">SQ_2022a</strain>
    </source>
</reference>
<comment type="caution">
    <text evidence="1">The sequence shown here is derived from an EMBL/GenBank/DDBJ whole genome shotgun (WGS) entry which is preliminary data.</text>
</comment>
<gene>
    <name evidence="1" type="ORF">LOK49_LG04G00497</name>
</gene>
<organism evidence="1 2">
    <name type="scientific">Camellia lanceoleosa</name>
    <dbReference type="NCBI Taxonomy" id="1840588"/>
    <lineage>
        <taxon>Eukaryota</taxon>
        <taxon>Viridiplantae</taxon>
        <taxon>Streptophyta</taxon>
        <taxon>Embryophyta</taxon>
        <taxon>Tracheophyta</taxon>
        <taxon>Spermatophyta</taxon>
        <taxon>Magnoliopsida</taxon>
        <taxon>eudicotyledons</taxon>
        <taxon>Gunneridae</taxon>
        <taxon>Pentapetalae</taxon>
        <taxon>asterids</taxon>
        <taxon>Ericales</taxon>
        <taxon>Theaceae</taxon>
        <taxon>Camellia</taxon>
    </lineage>
</organism>
<evidence type="ECO:0000313" key="1">
    <source>
        <dbReference type="EMBL" id="KAI8019036.1"/>
    </source>
</evidence>
<proteinExistence type="predicted"/>
<name>A0ACC0I0N6_9ERIC</name>
<evidence type="ECO:0000313" key="2">
    <source>
        <dbReference type="Proteomes" id="UP001060215"/>
    </source>
</evidence>
<accession>A0ACC0I0N6</accession>
<sequence>MLLECHSKYLLRCCRNSYCFVQAVKKICHVHVINFYCSLPVAFITTFVTLFALVIAITKDLPDVEGNRKFQISTLATKLGVRNIAFLGSGLLLLNYIGAILAAVFMPQLNDTYTYHLGIEFDFPGTVVGKSKLYKENYKPYEEKEWYFFIPRDQKYKNGKRPNRAAGYGYWKDFDSRLRIESNSSNTQI</sequence>
<dbReference type="EMBL" id="CM045759">
    <property type="protein sequence ID" value="KAI8019036.1"/>
    <property type="molecule type" value="Genomic_DNA"/>
</dbReference>
<protein>
    <submittedName>
        <fullName evidence="1">Uncharacterized protein</fullName>
    </submittedName>
</protein>